<reference evidence="1" key="1">
    <citation type="journal article" date="2024" name="Gigascience">
        <title>Chromosome-level genome of the poultry shaft louse Menopon gallinae provides insight into the host-switching and adaptive evolution of parasitic lice.</title>
        <authorList>
            <person name="Xu Y."/>
            <person name="Ma L."/>
            <person name="Liu S."/>
            <person name="Liang Y."/>
            <person name="Liu Q."/>
            <person name="He Z."/>
            <person name="Tian L."/>
            <person name="Duan Y."/>
            <person name="Cai W."/>
            <person name="Li H."/>
            <person name="Song F."/>
        </authorList>
    </citation>
    <scope>NUCLEOTIDE SEQUENCE</scope>
    <source>
        <strain evidence="1">Cailab_2023a</strain>
    </source>
</reference>
<dbReference type="EMBL" id="JARGDH010000005">
    <property type="protein sequence ID" value="KAL0266441.1"/>
    <property type="molecule type" value="Genomic_DNA"/>
</dbReference>
<proteinExistence type="predicted"/>
<evidence type="ECO:0000313" key="1">
    <source>
        <dbReference type="EMBL" id="KAL0266441.1"/>
    </source>
</evidence>
<organism evidence="1">
    <name type="scientific">Menopon gallinae</name>
    <name type="common">poultry shaft louse</name>
    <dbReference type="NCBI Taxonomy" id="328185"/>
    <lineage>
        <taxon>Eukaryota</taxon>
        <taxon>Metazoa</taxon>
        <taxon>Ecdysozoa</taxon>
        <taxon>Arthropoda</taxon>
        <taxon>Hexapoda</taxon>
        <taxon>Insecta</taxon>
        <taxon>Pterygota</taxon>
        <taxon>Neoptera</taxon>
        <taxon>Paraneoptera</taxon>
        <taxon>Psocodea</taxon>
        <taxon>Troctomorpha</taxon>
        <taxon>Phthiraptera</taxon>
        <taxon>Amblycera</taxon>
        <taxon>Menoponidae</taxon>
        <taxon>Menopon</taxon>
    </lineage>
</organism>
<dbReference type="AlphaFoldDB" id="A0AAW2HA60"/>
<sequence length="93" mass="9824">MLNTVKVLAVSATVPAMDSSLAIFLTVLVLTSFANSGPVPDSAGVVPLMDGLAYGGIPYGSVSGQLSDYFGPYRPIVPKRRKTDLDEDTLQHL</sequence>
<gene>
    <name evidence="1" type="ORF">PYX00_008973</name>
</gene>
<name>A0AAW2HA60_9NEOP</name>
<accession>A0AAW2HA60</accession>
<protein>
    <submittedName>
        <fullName evidence="1">Uncharacterized protein</fullName>
    </submittedName>
</protein>
<comment type="caution">
    <text evidence="1">The sequence shown here is derived from an EMBL/GenBank/DDBJ whole genome shotgun (WGS) entry which is preliminary data.</text>
</comment>